<keyword evidence="4" id="KW-1133">Transmembrane helix</keyword>
<accession>A0ABX6IDV5</accession>
<feature type="transmembrane region" description="Helical" evidence="4">
    <location>
        <begin position="48"/>
        <end position="69"/>
    </location>
</feature>
<sequence>MTETPRSGDSLPDTPDPGTAPDPGTPAATTGPVVRRSRPRPAIAARHIAAAGAAVLIVALTAAVIAVAVGRGDDDSLEDVRRDAMAKAREVAGLMFTYSPETVRANVDKVQPMLTGDAAQQFETVLSDNQFVFVVDKNNVTSTLSIADAGIVEAHKDSATVLLFMDQTVSRKDADTTSVVPSRLEMDVVKHGGGWKVSTLSLISDDSISKAIPAASAAPTSPSRTTTAPSTPTG</sequence>
<comment type="subcellular location">
    <subcellularLocation>
        <location evidence="1">Membrane</location>
    </subcellularLocation>
</comment>
<keyword evidence="6" id="KW-1185">Reference proteome</keyword>
<organism evidence="5 6">
    <name type="scientific">Gordonia pseudamarae</name>
    <dbReference type="NCBI Taxonomy" id="2831662"/>
    <lineage>
        <taxon>Bacteria</taxon>
        <taxon>Bacillati</taxon>
        <taxon>Actinomycetota</taxon>
        <taxon>Actinomycetes</taxon>
        <taxon>Mycobacteriales</taxon>
        <taxon>Gordoniaceae</taxon>
        <taxon>Gordonia</taxon>
    </lineage>
</organism>
<feature type="compositionally biased region" description="Pro residues" evidence="3">
    <location>
        <begin position="14"/>
        <end position="24"/>
    </location>
</feature>
<keyword evidence="2 4" id="KW-0472">Membrane</keyword>
<evidence type="ECO:0008006" key="7">
    <source>
        <dbReference type="Google" id="ProtNLM"/>
    </source>
</evidence>
<evidence type="ECO:0000256" key="3">
    <source>
        <dbReference type="SAM" id="MobiDB-lite"/>
    </source>
</evidence>
<evidence type="ECO:0000256" key="1">
    <source>
        <dbReference type="ARBA" id="ARBA00004370"/>
    </source>
</evidence>
<name>A0ABX6IDV5_9ACTN</name>
<protein>
    <recommendedName>
        <fullName evidence="7">Mce-associated membrane protein</fullName>
    </recommendedName>
</protein>
<feature type="compositionally biased region" description="Low complexity" evidence="3">
    <location>
        <begin position="25"/>
        <end position="36"/>
    </location>
</feature>
<feature type="region of interest" description="Disordered" evidence="3">
    <location>
        <begin position="213"/>
        <end position="234"/>
    </location>
</feature>
<evidence type="ECO:0000256" key="2">
    <source>
        <dbReference type="ARBA" id="ARBA00023136"/>
    </source>
</evidence>
<proteinExistence type="predicted"/>
<dbReference type="PANTHER" id="PTHR37042:SF4">
    <property type="entry name" value="OUTER MEMBRANE PROTEIN RV1973"/>
    <property type="match status" value="1"/>
</dbReference>
<gene>
    <name evidence="5" type="ORF">GII31_02700</name>
</gene>
<evidence type="ECO:0000256" key="4">
    <source>
        <dbReference type="SAM" id="Phobius"/>
    </source>
</evidence>
<evidence type="ECO:0000313" key="5">
    <source>
        <dbReference type="EMBL" id="QHN33979.1"/>
    </source>
</evidence>
<reference evidence="5" key="1">
    <citation type="journal article" date="2021" name="Nat. Microbiol.">
        <title>Cocultivation of an ultrasmall environmental parasitic bacterium with lytic ability against bacteria associated with wastewater foams.</title>
        <authorList>
            <person name="Batinovic S."/>
            <person name="Rose J.J.A."/>
            <person name="Ratcliffe J."/>
            <person name="Seviour R.J."/>
            <person name="Petrovski S."/>
        </authorList>
    </citation>
    <scope>NUCLEOTIDE SEQUENCE</scope>
    <source>
        <strain evidence="5">CON9</strain>
    </source>
</reference>
<dbReference type="RefSeq" id="WP_213246575.1">
    <property type="nucleotide sequence ID" value="NZ_CP045806.1"/>
</dbReference>
<keyword evidence="4" id="KW-0812">Transmembrane</keyword>
<dbReference type="PANTHER" id="PTHR37042">
    <property type="entry name" value="OUTER MEMBRANE PROTEIN RV1973"/>
    <property type="match status" value="1"/>
</dbReference>
<evidence type="ECO:0000313" key="6">
    <source>
        <dbReference type="Proteomes" id="UP001059836"/>
    </source>
</evidence>
<dbReference type="Proteomes" id="UP001059836">
    <property type="component" value="Chromosome"/>
</dbReference>
<dbReference type="EMBL" id="CP045809">
    <property type="protein sequence ID" value="QHN33979.1"/>
    <property type="molecule type" value="Genomic_DNA"/>
</dbReference>
<feature type="region of interest" description="Disordered" evidence="3">
    <location>
        <begin position="1"/>
        <end position="36"/>
    </location>
</feature>